<dbReference type="AlphaFoldDB" id="A0A645IL76"/>
<accession>A0A645IL76</accession>
<organism evidence="1">
    <name type="scientific">bioreactor metagenome</name>
    <dbReference type="NCBI Taxonomy" id="1076179"/>
    <lineage>
        <taxon>unclassified sequences</taxon>
        <taxon>metagenomes</taxon>
        <taxon>ecological metagenomes</taxon>
    </lineage>
</organism>
<proteinExistence type="predicted"/>
<gene>
    <name evidence="1" type="ORF">SDC9_199669</name>
</gene>
<protein>
    <submittedName>
        <fullName evidence="1">Uncharacterized protein</fullName>
    </submittedName>
</protein>
<comment type="caution">
    <text evidence="1">The sequence shown here is derived from an EMBL/GenBank/DDBJ whole genome shotgun (WGS) entry which is preliminary data.</text>
</comment>
<name>A0A645IL76_9ZZZZ</name>
<sequence>MPDAQRLSGEHVHERVGFLHAGGLLGDHDGVVEILYVLQRQDAGHDLHRACGDTSVIRILFVKHDGGIVRVHNDVVWREDFCIRRCGADCTCRGQKHDGAH</sequence>
<evidence type="ECO:0000313" key="1">
    <source>
        <dbReference type="EMBL" id="MPN52017.1"/>
    </source>
</evidence>
<reference evidence="1" key="1">
    <citation type="submission" date="2019-08" db="EMBL/GenBank/DDBJ databases">
        <authorList>
            <person name="Kucharzyk K."/>
            <person name="Murdoch R.W."/>
            <person name="Higgins S."/>
            <person name="Loffler F."/>
        </authorList>
    </citation>
    <scope>NUCLEOTIDE SEQUENCE</scope>
</reference>
<dbReference type="EMBL" id="VSSQ01117705">
    <property type="protein sequence ID" value="MPN52017.1"/>
    <property type="molecule type" value="Genomic_DNA"/>
</dbReference>